<proteinExistence type="predicted"/>
<gene>
    <name evidence="2" type="ORF">K469DRAFT_366317</name>
</gene>
<sequence>MAWSRGKNRRCSFGSVPPLRLGFGDGSLILPLPLISLCFRLPFSLFFRFNFPFHGLLGLFLLRSTITSFSLLREPRFGMIPSAFIEIAMRRSDWARSLVPQLGAEGLGFRDYLSGR</sequence>
<name>A0A6A6EIE5_9PEZI</name>
<evidence type="ECO:0000313" key="2">
    <source>
        <dbReference type="EMBL" id="KAF2191191.1"/>
    </source>
</evidence>
<feature type="transmembrane region" description="Helical" evidence="1">
    <location>
        <begin position="53"/>
        <end position="72"/>
    </location>
</feature>
<feature type="transmembrane region" description="Helical" evidence="1">
    <location>
        <begin position="28"/>
        <end position="47"/>
    </location>
</feature>
<reference evidence="2" key="1">
    <citation type="journal article" date="2020" name="Stud. Mycol.">
        <title>101 Dothideomycetes genomes: a test case for predicting lifestyles and emergence of pathogens.</title>
        <authorList>
            <person name="Haridas S."/>
            <person name="Albert R."/>
            <person name="Binder M."/>
            <person name="Bloem J."/>
            <person name="Labutti K."/>
            <person name="Salamov A."/>
            <person name="Andreopoulos B."/>
            <person name="Baker S."/>
            <person name="Barry K."/>
            <person name="Bills G."/>
            <person name="Bluhm B."/>
            <person name="Cannon C."/>
            <person name="Castanera R."/>
            <person name="Culley D."/>
            <person name="Daum C."/>
            <person name="Ezra D."/>
            <person name="Gonzalez J."/>
            <person name="Henrissat B."/>
            <person name="Kuo A."/>
            <person name="Liang C."/>
            <person name="Lipzen A."/>
            <person name="Lutzoni F."/>
            <person name="Magnuson J."/>
            <person name="Mondo S."/>
            <person name="Nolan M."/>
            <person name="Ohm R."/>
            <person name="Pangilinan J."/>
            <person name="Park H.-J."/>
            <person name="Ramirez L."/>
            <person name="Alfaro M."/>
            <person name="Sun H."/>
            <person name="Tritt A."/>
            <person name="Yoshinaga Y."/>
            <person name="Zwiers L.-H."/>
            <person name="Turgeon B."/>
            <person name="Goodwin S."/>
            <person name="Spatafora J."/>
            <person name="Crous P."/>
            <person name="Grigoriev I."/>
        </authorList>
    </citation>
    <scope>NUCLEOTIDE SEQUENCE</scope>
    <source>
        <strain evidence="2">CBS 207.26</strain>
    </source>
</reference>
<keyword evidence="1" id="KW-1133">Transmembrane helix</keyword>
<keyword evidence="1" id="KW-0472">Membrane</keyword>
<protein>
    <submittedName>
        <fullName evidence="2">Uncharacterized protein</fullName>
    </submittedName>
</protein>
<dbReference type="Proteomes" id="UP000800200">
    <property type="component" value="Unassembled WGS sequence"/>
</dbReference>
<organism evidence="2 3">
    <name type="scientific">Zopfia rhizophila CBS 207.26</name>
    <dbReference type="NCBI Taxonomy" id="1314779"/>
    <lineage>
        <taxon>Eukaryota</taxon>
        <taxon>Fungi</taxon>
        <taxon>Dikarya</taxon>
        <taxon>Ascomycota</taxon>
        <taxon>Pezizomycotina</taxon>
        <taxon>Dothideomycetes</taxon>
        <taxon>Dothideomycetes incertae sedis</taxon>
        <taxon>Zopfiaceae</taxon>
        <taxon>Zopfia</taxon>
    </lineage>
</organism>
<accession>A0A6A6EIE5</accession>
<dbReference type="AlphaFoldDB" id="A0A6A6EIE5"/>
<keyword evidence="3" id="KW-1185">Reference proteome</keyword>
<evidence type="ECO:0000256" key="1">
    <source>
        <dbReference type="SAM" id="Phobius"/>
    </source>
</evidence>
<dbReference type="EMBL" id="ML994617">
    <property type="protein sequence ID" value="KAF2191191.1"/>
    <property type="molecule type" value="Genomic_DNA"/>
</dbReference>
<evidence type="ECO:0000313" key="3">
    <source>
        <dbReference type="Proteomes" id="UP000800200"/>
    </source>
</evidence>
<keyword evidence="1" id="KW-0812">Transmembrane</keyword>